<feature type="compositionally biased region" description="Basic and acidic residues" evidence="1">
    <location>
        <begin position="82"/>
        <end position="113"/>
    </location>
</feature>
<gene>
    <name evidence="2" type="ORF">AXG93_3818s1600</name>
</gene>
<evidence type="ECO:0000256" key="1">
    <source>
        <dbReference type="SAM" id="MobiDB-lite"/>
    </source>
</evidence>
<organism evidence="2 3">
    <name type="scientific">Marchantia polymorpha subsp. ruderalis</name>
    <dbReference type="NCBI Taxonomy" id="1480154"/>
    <lineage>
        <taxon>Eukaryota</taxon>
        <taxon>Viridiplantae</taxon>
        <taxon>Streptophyta</taxon>
        <taxon>Embryophyta</taxon>
        <taxon>Marchantiophyta</taxon>
        <taxon>Marchantiopsida</taxon>
        <taxon>Marchantiidae</taxon>
        <taxon>Marchantiales</taxon>
        <taxon>Marchantiaceae</taxon>
        <taxon>Marchantia</taxon>
    </lineage>
</organism>
<dbReference type="EMBL" id="LVLJ01003675">
    <property type="protein sequence ID" value="OAE20161.1"/>
    <property type="molecule type" value="Genomic_DNA"/>
</dbReference>
<reference evidence="2" key="1">
    <citation type="submission" date="2016-03" db="EMBL/GenBank/DDBJ databases">
        <title>Mechanisms controlling the formation of the plant cell surface in tip-growing cells are functionally conserved among land plants.</title>
        <authorList>
            <person name="Honkanen S."/>
            <person name="Jones V.A."/>
            <person name="Morieri G."/>
            <person name="Champion C."/>
            <person name="Hetherington A.J."/>
            <person name="Kelly S."/>
            <person name="Saint-Marcoux D."/>
            <person name="Proust H."/>
            <person name="Prescott H."/>
            <person name="Dolan L."/>
        </authorList>
    </citation>
    <scope>NUCLEOTIDE SEQUENCE [LARGE SCALE GENOMIC DNA]</scope>
    <source>
        <tissue evidence="2">Whole gametophyte</tissue>
    </source>
</reference>
<feature type="region of interest" description="Disordered" evidence="1">
    <location>
        <begin position="17"/>
        <end position="144"/>
    </location>
</feature>
<keyword evidence="3" id="KW-1185">Reference proteome</keyword>
<protein>
    <submittedName>
        <fullName evidence="2">Uncharacterized protein</fullName>
    </submittedName>
</protein>
<name>A0A176VIL5_MARPO</name>
<comment type="caution">
    <text evidence="2">The sequence shown here is derived from an EMBL/GenBank/DDBJ whole genome shotgun (WGS) entry which is preliminary data.</text>
</comment>
<feature type="compositionally biased region" description="Polar residues" evidence="1">
    <location>
        <begin position="58"/>
        <end position="73"/>
    </location>
</feature>
<proteinExistence type="predicted"/>
<feature type="compositionally biased region" description="Basic and acidic residues" evidence="1">
    <location>
        <begin position="17"/>
        <end position="53"/>
    </location>
</feature>
<evidence type="ECO:0000313" key="3">
    <source>
        <dbReference type="Proteomes" id="UP000077202"/>
    </source>
</evidence>
<sequence>MSVRLFETTKRVAKFPKHEAPAVRLEGTGKKKAEHPEIEGRIDRRGRARDVASPERATPTQQRSCLTAASTGSGRPGLRRVALRDAEHGPTRKPSEQRRRAAKAKPREGEGRDGSLAGDQVAREEKIEEEEEKEEKTRTERTKN</sequence>
<accession>A0A176VIL5</accession>
<dbReference type="AlphaFoldDB" id="A0A176VIL5"/>
<feature type="compositionally biased region" description="Basic and acidic residues" evidence="1">
    <location>
        <begin position="134"/>
        <end position="144"/>
    </location>
</feature>
<evidence type="ECO:0000313" key="2">
    <source>
        <dbReference type="EMBL" id="OAE20161.1"/>
    </source>
</evidence>
<dbReference type="Proteomes" id="UP000077202">
    <property type="component" value="Unassembled WGS sequence"/>
</dbReference>